<organism evidence="1 2">
    <name type="scientific">Papaver nudicaule</name>
    <name type="common">Iceland poppy</name>
    <dbReference type="NCBI Taxonomy" id="74823"/>
    <lineage>
        <taxon>Eukaryota</taxon>
        <taxon>Viridiplantae</taxon>
        <taxon>Streptophyta</taxon>
        <taxon>Embryophyta</taxon>
        <taxon>Tracheophyta</taxon>
        <taxon>Spermatophyta</taxon>
        <taxon>Magnoliopsida</taxon>
        <taxon>Ranunculales</taxon>
        <taxon>Papaveraceae</taxon>
        <taxon>Papaveroideae</taxon>
        <taxon>Papaver</taxon>
    </lineage>
</organism>
<comment type="caution">
    <text evidence="1">The sequence shown here is derived from an EMBL/GenBank/DDBJ whole genome shotgun (WGS) entry which is preliminary data.</text>
</comment>
<dbReference type="EMBL" id="JAJJMA010011173">
    <property type="protein sequence ID" value="MCL7022448.1"/>
    <property type="molecule type" value="Genomic_DNA"/>
</dbReference>
<sequence length="132" mass="14899">MFLELNIGQDQMLYRTSINECKKDVHPNLFCVQDDPVANVISTLEPLQLQNVLLGMAHNFPRTLEALLLQMLSPRSAEVLTRDEFYMAVYGVFDDQFAAMKAVLGGKESFARQACKSVLDKYLVVNIDGQKL</sequence>
<protein>
    <submittedName>
        <fullName evidence="1">Uncharacterized protein</fullName>
    </submittedName>
</protein>
<gene>
    <name evidence="1" type="ORF">MKW94_022993</name>
</gene>
<dbReference type="Proteomes" id="UP001177140">
    <property type="component" value="Unassembled WGS sequence"/>
</dbReference>
<keyword evidence="2" id="KW-1185">Reference proteome</keyword>
<evidence type="ECO:0000313" key="1">
    <source>
        <dbReference type="EMBL" id="MCL7022448.1"/>
    </source>
</evidence>
<name>A0AA41RV18_PAPNU</name>
<dbReference type="AlphaFoldDB" id="A0AA41RV18"/>
<evidence type="ECO:0000313" key="2">
    <source>
        <dbReference type="Proteomes" id="UP001177140"/>
    </source>
</evidence>
<accession>A0AA41RV18</accession>
<reference evidence="1" key="1">
    <citation type="submission" date="2022-03" db="EMBL/GenBank/DDBJ databases">
        <title>A functionally conserved STORR gene fusion in Papaver species that diverged 16.8 million years ago.</title>
        <authorList>
            <person name="Catania T."/>
        </authorList>
    </citation>
    <scope>NUCLEOTIDE SEQUENCE</scope>
    <source>
        <strain evidence="1">S-191538</strain>
    </source>
</reference>
<proteinExistence type="predicted"/>